<sequence>MSKVVVPVTVRDLTLEDLPTLGESPSKLTAMVKELARAQVGEVDYLAVCGPSGQPLGYGAVDYTKPAGGATIYQLTVLGPFQSCGIGTILIRALEHNIRARGITFAELGIDDASPRPQALYERLGYTVSGSELGAWDIDTPDGLARYETTITLLRKQLLQPPALDSLDSALPRDIVRQLDSPRSVSQLADDLQVTDARVLWYVEKLAAAGLVAQTDHLWVRTPLGVDYLGTPQPATDDVTVLPGRTTYDYQQAFADSQAGMFGPTFVQASGEHGGRVPYARAVEFNQRLQDLIAEYFAPDRIDRSATPKYGFHWVLTPTDLHPLDEE</sequence>
<dbReference type="EMBL" id="BAAANF010000022">
    <property type="protein sequence ID" value="GAA1708594.1"/>
    <property type="molecule type" value="Genomic_DNA"/>
</dbReference>
<evidence type="ECO:0000259" key="1">
    <source>
        <dbReference type="PROSITE" id="PS51186"/>
    </source>
</evidence>
<dbReference type="SUPFAM" id="SSF55729">
    <property type="entry name" value="Acyl-CoA N-acyltransferases (Nat)"/>
    <property type="match status" value="1"/>
</dbReference>
<dbReference type="InterPro" id="IPR016181">
    <property type="entry name" value="Acyl_CoA_acyltransferase"/>
</dbReference>
<dbReference type="Proteomes" id="UP001500280">
    <property type="component" value="Unassembled WGS sequence"/>
</dbReference>
<dbReference type="Pfam" id="PF00583">
    <property type="entry name" value="Acetyltransf_1"/>
    <property type="match status" value="1"/>
</dbReference>
<dbReference type="SUPFAM" id="SSF46785">
    <property type="entry name" value="Winged helix' DNA-binding domain"/>
    <property type="match status" value="1"/>
</dbReference>
<dbReference type="PROSITE" id="PS51186">
    <property type="entry name" value="GNAT"/>
    <property type="match status" value="1"/>
</dbReference>
<dbReference type="Gene3D" id="3.40.630.30">
    <property type="match status" value="1"/>
</dbReference>
<protein>
    <recommendedName>
        <fullName evidence="1">N-acetyltransferase domain-containing protein</fullName>
    </recommendedName>
</protein>
<dbReference type="RefSeq" id="WP_344160680.1">
    <property type="nucleotide sequence ID" value="NZ_BAAANF010000022.1"/>
</dbReference>
<evidence type="ECO:0000313" key="3">
    <source>
        <dbReference type="Proteomes" id="UP001500280"/>
    </source>
</evidence>
<feature type="domain" description="N-acetyltransferase" evidence="1">
    <location>
        <begin position="8"/>
        <end position="154"/>
    </location>
</feature>
<dbReference type="InterPro" id="IPR036390">
    <property type="entry name" value="WH_DNA-bd_sf"/>
</dbReference>
<dbReference type="InterPro" id="IPR011991">
    <property type="entry name" value="ArsR-like_HTH"/>
</dbReference>
<proteinExistence type="predicted"/>
<organism evidence="2 3">
    <name type="scientific">Kribbella yunnanensis</name>
    <dbReference type="NCBI Taxonomy" id="190194"/>
    <lineage>
        <taxon>Bacteria</taxon>
        <taxon>Bacillati</taxon>
        <taxon>Actinomycetota</taxon>
        <taxon>Actinomycetes</taxon>
        <taxon>Propionibacteriales</taxon>
        <taxon>Kribbellaceae</taxon>
        <taxon>Kribbella</taxon>
    </lineage>
</organism>
<dbReference type="CDD" id="cd00090">
    <property type="entry name" value="HTH_ARSR"/>
    <property type="match status" value="1"/>
</dbReference>
<comment type="caution">
    <text evidence="2">The sequence shown here is derived from an EMBL/GenBank/DDBJ whole genome shotgun (WGS) entry which is preliminary data.</text>
</comment>
<accession>A0ABP4UMY5</accession>
<dbReference type="CDD" id="cd04301">
    <property type="entry name" value="NAT_SF"/>
    <property type="match status" value="1"/>
</dbReference>
<dbReference type="InterPro" id="IPR000182">
    <property type="entry name" value="GNAT_dom"/>
</dbReference>
<gene>
    <name evidence="2" type="ORF">GCM10009745_65550</name>
</gene>
<reference evidence="3" key="1">
    <citation type="journal article" date="2019" name="Int. J. Syst. Evol. Microbiol.">
        <title>The Global Catalogue of Microorganisms (GCM) 10K type strain sequencing project: providing services to taxonomists for standard genome sequencing and annotation.</title>
        <authorList>
            <consortium name="The Broad Institute Genomics Platform"/>
            <consortium name="The Broad Institute Genome Sequencing Center for Infectious Disease"/>
            <person name="Wu L."/>
            <person name="Ma J."/>
        </authorList>
    </citation>
    <scope>NUCLEOTIDE SEQUENCE [LARGE SCALE GENOMIC DNA]</scope>
    <source>
        <strain evidence="3">JCM 14307</strain>
    </source>
</reference>
<name>A0ABP4UMY5_9ACTN</name>
<evidence type="ECO:0000313" key="2">
    <source>
        <dbReference type="EMBL" id="GAA1708594.1"/>
    </source>
</evidence>
<keyword evidence="3" id="KW-1185">Reference proteome</keyword>